<sequence length="310" mass="34566">MKKAMVVGASGGMGYALVNELVDRGIQVVAFARGKEKLHRLFGAIDLIEIHTGDAEVKEQIIEAGKDCDVIFHAMNIPYQDWKDKLAVITQNVIMAAERNNAKLAVVDNIYAYGKSAGNKLAENTVKNPHTRKGRLRLEMENMIKTSSVPAFVCHFPDFYGPNATNTYIHYTLEQIIKKKKAGFVGPGNVSREFIYTKDGAKVMVELACRPEAYGHRWNVPAVAPISGYDLEKLLKKQLGAEKQLYFITKPMFAIFALFAGKSMREAIEMQYINSEPTILSGEKIEMLMGELKGTSYEKGIEETIAFMKA</sequence>
<gene>
    <name evidence="2" type="ORF">GA0061094_2559</name>
</gene>
<dbReference type="OrthoDB" id="112777at2"/>
<dbReference type="GO" id="GO:0005737">
    <property type="term" value="C:cytoplasm"/>
    <property type="evidence" value="ECO:0007669"/>
    <property type="project" value="TreeGrafter"/>
</dbReference>
<dbReference type="EMBL" id="FMAU01000002">
    <property type="protein sequence ID" value="SCC10991.1"/>
    <property type="molecule type" value="Genomic_DNA"/>
</dbReference>
<dbReference type="SUPFAM" id="SSF51735">
    <property type="entry name" value="NAD(P)-binding Rossmann-fold domains"/>
    <property type="match status" value="1"/>
</dbReference>
<evidence type="ECO:0000313" key="2">
    <source>
        <dbReference type="EMBL" id="SCC10991.1"/>
    </source>
</evidence>
<dbReference type="Pfam" id="PF01370">
    <property type="entry name" value="Epimerase"/>
    <property type="match status" value="1"/>
</dbReference>
<evidence type="ECO:0000313" key="3">
    <source>
        <dbReference type="Proteomes" id="UP000181997"/>
    </source>
</evidence>
<name>A0A0V8HKD5_9BACI</name>
<proteinExistence type="predicted"/>
<evidence type="ECO:0000259" key="1">
    <source>
        <dbReference type="Pfam" id="PF01370"/>
    </source>
</evidence>
<dbReference type="PANTHER" id="PTHR48079">
    <property type="entry name" value="PROTEIN YEEZ"/>
    <property type="match status" value="1"/>
</dbReference>
<accession>A0A0V8HKD5</accession>
<dbReference type="AlphaFoldDB" id="A0A0V8HKD5"/>
<dbReference type="Proteomes" id="UP000181997">
    <property type="component" value="Unassembled WGS sequence"/>
</dbReference>
<feature type="domain" description="NAD-dependent epimerase/dehydratase" evidence="1">
    <location>
        <begin position="5"/>
        <end position="220"/>
    </location>
</feature>
<dbReference type="GO" id="GO:0004029">
    <property type="term" value="F:aldehyde dehydrogenase (NAD+) activity"/>
    <property type="evidence" value="ECO:0007669"/>
    <property type="project" value="TreeGrafter"/>
</dbReference>
<dbReference type="RefSeq" id="WP_058298652.1">
    <property type="nucleotide sequence ID" value="NZ_FMAU01000002.1"/>
</dbReference>
<dbReference type="Gene3D" id="3.40.50.720">
    <property type="entry name" value="NAD(P)-binding Rossmann-like Domain"/>
    <property type="match status" value="1"/>
</dbReference>
<dbReference type="InterPro" id="IPR036291">
    <property type="entry name" value="NAD(P)-bd_dom_sf"/>
</dbReference>
<protein>
    <submittedName>
        <fullName evidence="2">Nucleoside-diphosphate-sugar epimerase</fullName>
    </submittedName>
</protein>
<keyword evidence="3" id="KW-1185">Reference proteome</keyword>
<dbReference type="InterPro" id="IPR051783">
    <property type="entry name" value="NAD(P)-dependent_oxidoreduct"/>
</dbReference>
<dbReference type="PANTHER" id="PTHR48079:SF6">
    <property type="entry name" value="NAD(P)-BINDING DOMAIN-CONTAINING PROTEIN-RELATED"/>
    <property type="match status" value="1"/>
</dbReference>
<organism evidence="2 3">
    <name type="scientific">[Bacillus] enclensis</name>
    <dbReference type="NCBI Taxonomy" id="1402860"/>
    <lineage>
        <taxon>Bacteria</taxon>
        <taxon>Bacillati</taxon>
        <taxon>Bacillota</taxon>
        <taxon>Bacilli</taxon>
        <taxon>Bacillales</taxon>
        <taxon>Bacillaceae</taxon>
        <taxon>Rossellomorea</taxon>
    </lineage>
</organism>
<dbReference type="InterPro" id="IPR001509">
    <property type="entry name" value="Epimerase_deHydtase"/>
</dbReference>
<reference evidence="3" key="1">
    <citation type="submission" date="2016-08" db="EMBL/GenBank/DDBJ databases">
        <authorList>
            <person name="Varghese N."/>
            <person name="Submissions Spin"/>
        </authorList>
    </citation>
    <scope>NUCLEOTIDE SEQUENCE [LARGE SCALE GENOMIC DNA]</scope>
    <source>
        <strain evidence="3">SGD-1123</strain>
    </source>
</reference>